<evidence type="ECO:0000256" key="10">
    <source>
        <dbReference type="ARBA" id="ARBA00023211"/>
    </source>
</evidence>
<reference evidence="14 15" key="1">
    <citation type="submission" date="2015-12" db="EMBL/GenBank/DDBJ databases">
        <title>A stable core within a dynamic pangenome in Sulfolobus acidocaldarius.</title>
        <authorList>
            <person name="Anderson R."/>
            <person name="Kouris A."/>
            <person name="Seward C."/>
            <person name="Campbell K."/>
            <person name="Whitaker R."/>
        </authorList>
    </citation>
    <scope>NUCLEOTIDE SEQUENCE [LARGE SCALE GENOMIC DNA]</scope>
    <source>
        <strain evidence="12 15">GG12-C01-09</strain>
        <strain evidence="13 14">NG05B_CO5_07</strain>
    </source>
</reference>
<name>A0A0U3H0T1_9CREN</name>
<evidence type="ECO:0000256" key="8">
    <source>
        <dbReference type="ARBA" id="ARBA00022842"/>
    </source>
</evidence>
<dbReference type="Proteomes" id="UP000060043">
    <property type="component" value="Chromosome"/>
</dbReference>
<feature type="active site" evidence="11">
    <location>
        <position position="100"/>
    </location>
</feature>
<dbReference type="OrthoDB" id="31125at2157"/>
<keyword evidence="3 11" id="KW-0639">Primosome</keyword>
<dbReference type="NCBIfam" id="NF001641">
    <property type="entry name" value="PRK00419.1-3"/>
    <property type="match status" value="1"/>
</dbReference>
<protein>
    <recommendedName>
        <fullName evidence="11">DNA primase small subunit PriS</fullName>
        <ecNumber evidence="11">2.7.7.-</ecNumber>
    </recommendedName>
</protein>
<evidence type="ECO:0000256" key="3">
    <source>
        <dbReference type="ARBA" id="ARBA00022515"/>
    </source>
</evidence>
<evidence type="ECO:0000313" key="12">
    <source>
        <dbReference type="EMBL" id="ALU28528.1"/>
    </source>
</evidence>
<evidence type="ECO:0000256" key="6">
    <source>
        <dbReference type="ARBA" id="ARBA00022705"/>
    </source>
</evidence>
<evidence type="ECO:0000256" key="1">
    <source>
        <dbReference type="ARBA" id="ARBA00009762"/>
    </source>
</evidence>
<evidence type="ECO:0000256" key="9">
    <source>
        <dbReference type="ARBA" id="ARBA00023163"/>
    </source>
</evidence>
<dbReference type="RefSeq" id="WP_011278123.1">
    <property type="nucleotide sequence ID" value="NZ_BHWZ01000003.1"/>
</dbReference>
<feature type="active site" evidence="11">
    <location>
        <position position="102"/>
    </location>
</feature>
<evidence type="ECO:0000256" key="2">
    <source>
        <dbReference type="ARBA" id="ARBA00022478"/>
    </source>
</evidence>
<keyword evidence="5 11" id="KW-0548">Nucleotidyltransferase</keyword>
<dbReference type="PANTHER" id="PTHR10536">
    <property type="entry name" value="DNA PRIMASE SMALL SUBUNIT"/>
    <property type="match status" value="1"/>
</dbReference>
<dbReference type="STRING" id="1435377.SUSAZ_06105"/>
<dbReference type="GO" id="GO:0046872">
    <property type="term" value="F:metal ion binding"/>
    <property type="evidence" value="ECO:0007669"/>
    <property type="project" value="UniProtKB-KW"/>
</dbReference>
<sequence length="322" mass="36708">MQISISLQGQSKIIYQIFRSYYENAVLDLPQDIELREFAYQPFNSDTYVRHLTFSSVDELRSFILSNVPLHLYFSAARYQIPSAKEMEQKGWLGSDLLFDLDADDICEINVRRFCSGMEILSETCDGEVREISEITVDCINRVFENALVLKDILIQDFGLKPRIFFSGNRGFHIRVDCYNEWANLDSEDRREIAEYIMSPSPPYESNSESGPGWLGRFARGINGVKIDEQVTVDPKRLVRIPGSLNGKAGLKVIEIVNDKFEYDEYLSPFEGIVAFQSNLSGKFNVLGHEIQLRRGEITKLSAKTGVYLALKGYGVIKAHVR</sequence>
<feature type="active site" evidence="11">
    <location>
        <position position="228"/>
    </location>
</feature>
<keyword evidence="4 11" id="KW-0808">Transferase</keyword>
<dbReference type="EMBL" id="CP013695">
    <property type="protein sequence ID" value="ALU31237.1"/>
    <property type="molecule type" value="Genomic_DNA"/>
</dbReference>
<dbReference type="GeneID" id="14551784"/>
<dbReference type="SMR" id="A0A0U3H0T1"/>
<keyword evidence="7 11" id="KW-0479">Metal-binding</keyword>
<accession>A0A0U3H0T1</accession>
<keyword evidence="6 11" id="KW-0235">DNA replication</keyword>
<dbReference type="PaxDb" id="1435377-SUSAZ_06105"/>
<evidence type="ECO:0000313" key="14">
    <source>
        <dbReference type="Proteomes" id="UP000060043"/>
    </source>
</evidence>
<comment type="function">
    <text evidence="11">Catalytic subunit of DNA primase, an RNA polymerase that catalyzes the synthesis of short RNA molecules used as primers for DNA polymerase during DNA replication. The small subunit contains the primase catalytic core and has DNA synthesis activity on its own. Binding to the large subunit stabilizes and modulates the activity, increasing the rate of DNA synthesis while decreasing the length of the DNA fragments, and conferring RNA synthesis capability. The DNA polymerase activity may enable DNA primase to also catalyze primer extension after primer synthesis. May also play a role in DNA repair.</text>
</comment>
<dbReference type="InterPro" id="IPR014052">
    <property type="entry name" value="DNA_primase_ssu_euk/arc"/>
</dbReference>
<comment type="cofactor">
    <cofactor evidence="11">
        <name>Mg(2+)</name>
        <dbReference type="ChEBI" id="CHEBI:18420"/>
    </cofactor>
    <cofactor evidence="11">
        <name>Mn(2+)</name>
        <dbReference type="ChEBI" id="CHEBI:29035"/>
    </cofactor>
</comment>
<dbReference type="GO" id="GO:0006269">
    <property type="term" value="P:DNA replication, synthesis of primer"/>
    <property type="evidence" value="ECO:0007669"/>
    <property type="project" value="UniProtKB-UniRule"/>
</dbReference>
<evidence type="ECO:0000256" key="4">
    <source>
        <dbReference type="ARBA" id="ARBA00022679"/>
    </source>
</evidence>
<evidence type="ECO:0000313" key="15">
    <source>
        <dbReference type="Proteomes" id="UP000065473"/>
    </source>
</evidence>
<dbReference type="Pfam" id="PF20873">
    <property type="entry name" value="PriS_C"/>
    <property type="match status" value="1"/>
</dbReference>
<dbReference type="CDD" id="cd04860">
    <property type="entry name" value="AE_Prim_S"/>
    <property type="match status" value="1"/>
</dbReference>
<evidence type="ECO:0000256" key="11">
    <source>
        <dbReference type="HAMAP-Rule" id="MF_00700"/>
    </source>
</evidence>
<evidence type="ECO:0000313" key="13">
    <source>
        <dbReference type="EMBL" id="ALU31237.1"/>
    </source>
</evidence>
<dbReference type="Gene3D" id="3.90.920.10">
    <property type="entry name" value="DNA primase, PRIM domain"/>
    <property type="match status" value="1"/>
</dbReference>
<dbReference type="GO" id="GO:0003899">
    <property type="term" value="F:DNA-directed RNA polymerase activity"/>
    <property type="evidence" value="ECO:0007669"/>
    <property type="project" value="UniProtKB-UniRule"/>
</dbReference>
<dbReference type="GO" id="GO:0000428">
    <property type="term" value="C:DNA-directed RNA polymerase complex"/>
    <property type="evidence" value="ECO:0007669"/>
    <property type="project" value="UniProtKB-KW"/>
</dbReference>
<proteinExistence type="inferred from homology"/>
<gene>
    <name evidence="11" type="primary">priS</name>
    <name evidence="12" type="ORF">ATY89_00105</name>
    <name evidence="13" type="ORF">ATZ20_03150</name>
</gene>
<dbReference type="AlphaFoldDB" id="A0A0U3H0T1"/>
<comment type="subunit">
    <text evidence="11">Heterodimer of a small subunit (PriS) and a large subunit (PriL).</text>
</comment>
<dbReference type="SUPFAM" id="SSF56747">
    <property type="entry name" value="Prim-pol domain"/>
    <property type="match status" value="1"/>
</dbReference>
<organism evidence="12 15">
    <name type="scientific">Sulfolobus acidocaldarius</name>
    <dbReference type="NCBI Taxonomy" id="2285"/>
    <lineage>
        <taxon>Archaea</taxon>
        <taxon>Thermoproteota</taxon>
        <taxon>Thermoprotei</taxon>
        <taxon>Sulfolobales</taxon>
        <taxon>Sulfolobaceae</taxon>
        <taxon>Sulfolobus</taxon>
    </lineage>
</organism>
<comment type="similarity">
    <text evidence="1 11">Belongs to the eukaryotic-type primase small subunit family.</text>
</comment>
<keyword evidence="2 11" id="KW-0240">DNA-directed RNA polymerase</keyword>
<evidence type="ECO:0000256" key="7">
    <source>
        <dbReference type="ARBA" id="ARBA00022723"/>
    </source>
</evidence>
<keyword evidence="8 11" id="KW-0460">Magnesium</keyword>
<dbReference type="GO" id="GO:1990077">
    <property type="term" value="C:primosome complex"/>
    <property type="evidence" value="ECO:0007669"/>
    <property type="project" value="UniProtKB-KW"/>
</dbReference>
<dbReference type="EC" id="2.7.7.-" evidence="11"/>
<dbReference type="EMBL" id="CP013694">
    <property type="protein sequence ID" value="ALU28528.1"/>
    <property type="molecule type" value="Genomic_DNA"/>
</dbReference>
<dbReference type="HAMAP" id="MF_00700">
    <property type="entry name" value="DNA_primase_sml_arc"/>
    <property type="match status" value="1"/>
</dbReference>
<keyword evidence="9 11" id="KW-0804">Transcription</keyword>
<dbReference type="Proteomes" id="UP000065473">
    <property type="component" value="Chromosome"/>
</dbReference>
<evidence type="ECO:0000256" key="5">
    <source>
        <dbReference type="ARBA" id="ARBA00022695"/>
    </source>
</evidence>
<dbReference type="OMA" id="GYHVHVR"/>
<keyword evidence="10 11" id="KW-0464">Manganese</keyword>
<dbReference type="InterPro" id="IPR023639">
    <property type="entry name" value="DNA_primase_ssu_PriS"/>
</dbReference>
<dbReference type="GeneID" id="78441625"/>